<evidence type="ECO:0000313" key="10">
    <source>
        <dbReference type="EMBL" id="GMM54113.1"/>
    </source>
</evidence>
<dbReference type="Pfam" id="PF16134">
    <property type="entry name" value="THOC2_N"/>
    <property type="match status" value="1"/>
</dbReference>
<dbReference type="GO" id="GO:0000445">
    <property type="term" value="C:THO complex part of transcription export complex"/>
    <property type="evidence" value="ECO:0007669"/>
    <property type="project" value="TreeGrafter"/>
</dbReference>
<dbReference type="PANTHER" id="PTHR21597:SF0">
    <property type="entry name" value="THO COMPLEX SUBUNIT 2"/>
    <property type="match status" value="1"/>
</dbReference>
<feature type="compositionally biased region" description="Low complexity" evidence="6">
    <location>
        <begin position="1684"/>
        <end position="1709"/>
    </location>
</feature>
<evidence type="ECO:0000256" key="1">
    <source>
        <dbReference type="ARBA" id="ARBA00004123"/>
    </source>
</evidence>
<feature type="compositionally biased region" description="Polar residues" evidence="6">
    <location>
        <begin position="1447"/>
        <end position="1469"/>
    </location>
</feature>
<comment type="caution">
    <text evidence="10">The sequence shown here is derived from an EMBL/GenBank/DDBJ whole genome shotgun (WGS) entry which is preliminary data.</text>
</comment>
<accession>A0AAV5RS81</accession>
<proteinExistence type="inferred from homology"/>
<organism evidence="10 11">
    <name type="scientific">Maudiozyma humilis</name>
    <name type="common">Sour dough yeast</name>
    <name type="synonym">Kazachstania humilis</name>
    <dbReference type="NCBI Taxonomy" id="51915"/>
    <lineage>
        <taxon>Eukaryota</taxon>
        <taxon>Fungi</taxon>
        <taxon>Dikarya</taxon>
        <taxon>Ascomycota</taxon>
        <taxon>Saccharomycotina</taxon>
        <taxon>Saccharomycetes</taxon>
        <taxon>Saccharomycetales</taxon>
        <taxon>Saccharomycetaceae</taxon>
        <taxon>Maudiozyma</taxon>
    </lineage>
</organism>
<keyword evidence="11" id="KW-1185">Reference proteome</keyword>
<protein>
    <recommendedName>
        <fullName evidence="3">THO complex subunit 2</fullName>
    </recommendedName>
</protein>
<feature type="coiled-coil region" evidence="5">
    <location>
        <begin position="1211"/>
        <end position="1259"/>
    </location>
</feature>
<evidence type="ECO:0000256" key="5">
    <source>
        <dbReference type="SAM" id="Coils"/>
    </source>
</evidence>
<evidence type="ECO:0000313" key="11">
    <source>
        <dbReference type="Proteomes" id="UP001377567"/>
    </source>
</evidence>
<keyword evidence="4" id="KW-0539">Nucleus</keyword>
<feature type="compositionally biased region" description="Basic and acidic residues" evidence="6">
    <location>
        <begin position="1484"/>
        <end position="1493"/>
    </location>
</feature>
<evidence type="ECO:0000256" key="2">
    <source>
        <dbReference type="ARBA" id="ARBA00007857"/>
    </source>
</evidence>
<feature type="region of interest" description="Disordered" evidence="6">
    <location>
        <begin position="1386"/>
        <end position="1709"/>
    </location>
</feature>
<feature type="domain" description="THO complex subunit 2 N-terminal" evidence="9">
    <location>
        <begin position="38"/>
        <end position="647"/>
    </location>
</feature>
<dbReference type="Pfam" id="PF11262">
    <property type="entry name" value="Tho2"/>
    <property type="match status" value="2"/>
</dbReference>
<keyword evidence="5" id="KW-0175">Coiled coil</keyword>
<reference evidence="10 11" key="1">
    <citation type="journal article" date="2023" name="Elife">
        <title>Identification of key yeast species and microbe-microbe interactions impacting larval growth of Drosophila in the wild.</title>
        <authorList>
            <person name="Mure A."/>
            <person name="Sugiura Y."/>
            <person name="Maeda R."/>
            <person name="Honda K."/>
            <person name="Sakurai N."/>
            <person name="Takahashi Y."/>
            <person name="Watada M."/>
            <person name="Katoh T."/>
            <person name="Gotoh A."/>
            <person name="Gotoh Y."/>
            <person name="Taniguchi I."/>
            <person name="Nakamura K."/>
            <person name="Hayashi T."/>
            <person name="Katayama T."/>
            <person name="Uemura T."/>
            <person name="Hattori Y."/>
        </authorList>
    </citation>
    <scope>NUCLEOTIDE SEQUENCE [LARGE SCALE GENOMIC DNA]</scope>
    <source>
        <strain evidence="10 11">KH-74</strain>
    </source>
</reference>
<feature type="compositionally biased region" description="Basic and acidic residues" evidence="6">
    <location>
        <begin position="1515"/>
        <end position="1529"/>
    </location>
</feature>
<dbReference type="PANTHER" id="PTHR21597">
    <property type="entry name" value="THO2 PROTEIN"/>
    <property type="match status" value="1"/>
</dbReference>
<feature type="domain" description="THO complex subunitTHOC2 C-terminal" evidence="7">
    <location>
        <begin position="1113"/>
        <end position="1186"/>
    </location>
</feature>
<dbReference type="GO" id="GO:0006406">
    <property type="term" value="P:mRNA export from nucleus"/>
    <property type="evidence" value="ECO:0007669"/>
    <property type="project" value="InterPro"/>
</dbReference>
<sequence>MLERLNKLAKEHQEAKVLDSIQASVFNAEFVSRGSAAWEALISDFKQLETNGERLSWLKKILGNLLKVTCFGQNDNGAILISLDDSARFINDLTRIPIGKNKAPATSMVGKVFIASAKTLLTLYKTDDKLIELYPKLTPLHGELFKFSALSSKLSSRDQSRFWRHYLKKSKYEIVKFNTLPENAVGFSELIMLYVLAYNDVDRMLKINWYINEVNYVCGKYSLDSMRSLDLFLTISTEYLTDAYQFMIEFLSKSDLLNSHQGNDLILAQLVTYNLTNATAPDLHTYSNMCAVLVKANLLDVNIVLNNLKPNDDDLNVLIKDKEDELEEESMKGIDNPLAMAAALTTEEDENPRSYRRNHRSKDKETTDDVTTDSTIPVDTSEETKENSTPELLKFTFLKSLLRHGCFEEVTNFINLHPKCVLLNSEIASLIGELVEYIIQPLYSSMCLPFSSSLTSKSMVCSVNGSSITNKPRLFLSYKTEDNQNTIIWNTQQEFYFKEWTNEIKKITTIDELFTLSHLLAGVIGPQLAFCPKLLTQICRIGIADINNSEKDAENDSETVTTRWIDYFRKFLLPVIPLLGGDSTVTSQLYSLLKRFPFEKRYFLYNEMMNKLSQDVLLLRVESNKAEKEIKSILKSLNIDTISKEARRLSTMVSSNPFATLLTIVKQIENYDKVSELVIYSTRYYSEFAYDVLQYVLLLRLTERRSSMQEDGINPMMWAQRLSIFIASLAKDCPEMDLSNIVEFFIKKVHQGDSIAIIILKELLSRVAGIRDLNEVNIRRIIMLNSGEPVKVDARKLIFDSRDSNVIRAKALTQMFVDKGAVSEILIILYNKMILSNRADGHHKILSMKSDELNNLLWSFVELIQFSLSEKEYLEAVSPFKVLVELNHFSYAWAFHIWRQMVSNGKHENSENILDDTQYMVDVSFASVDFTKISRSLFINFWRYSLYDIHYDEEIYEKEISSNRKTLADETLTAKKKRHVESKIKQLKLSSETHQLHCNRINNYLQEKAATWLDLSSTSAIREFLQYCILPRAMFSPSDAVYTTYFLMNYLTKDNIFEIMNEITSHDILDVLLFSSTILEAGNLGIFYETLVSNVEKVRKNEELSDKMKLNLFDLYTNICYQIINLVCEKNYMSIRNGIEFMKHLTNVFPVVDTHTQLLIAVLEDNLESESREDIKLPINALLGHLKARLRKECIKKGEFCELTSEEVSEKEKYDSEKKEIEEYHRSLENEKKQEELRRKLEENKIKRENKELNDEKDTTSQPNEIEQDIYAMSEETLPQAHEKTEQWPLMKVLNYMSEANYCLKKNDIKGLLRYVTNTECQNTINKALSTEMPLTDFRSTILKTIEGFFSELIFNHKNPDYVYEMNEFKKGCSFLSKGSGAASADMYSDDVPAASSRNRSTVPVDKTNNIIPSAPSKSSASTKSNDTPAAAAGNALAGRLGAANQPMPSSNSGSRFSNTPATNPSARNQADMRGSRSSLQQGPKRERDERSDYGSSKKPRTESGNFKRNANFPDHPRNNDYSRERPIDNGRQGAVLGGSSTRAASDRGSTFRRSGGRDERDGRDARESRDSRDMRAGYGIRDNRSSRDSRDSRDNRGNRDVRDVRDSRDSRDRRPREDDRRNGRLQGGDTRSNSNRGTGRPSGPEPRGRNNGDRGRDNRGRNDDYRYDDRNGNRGGRKDADSRYSQSSSLPSGPRQSSSNNPPSRYQK</sequence>
<dbReference type="GO" id="GO:0006397">
    <property type="term" value="P:mRNA processing"/>
    <property type="evidence" value="ECO:0007669"/>
    <property type="project" value="InterPro"/>
</dbReference>
<feature type="compositionally biased region" description="Basic and acidic residues" evidence="6">
    <location>
        <begin position="1556"/>
        <end position="1623"/>
    </location>
</feature>
<comment type="subcellular location">
    <subcellularLocation>
        <location evidence="1">Nucleus</location>
    </subcellularLocation>
</comment>
<evidence type="ECO:0000259" key="8">
    <source>
        <dbReference type="Pfam" id="PF11732"/>
    </source>
</evidence>
<dbReference type="Pfam" id="PF11732">
    <property type="entry name" value="Thoc2"/>
    <property type="match status" value="1"/>
</dbReference>
<dbReference type="EMBL" id="BTGD01000001">
    <property type="protein sequence ID" value="GMM54113.1"/>
    <property type="molecule type" value="Genomic_DNA"/>
</dbReference>
<dbReference type="InterPro" id="IPR040007">
    <property type="entry name" value="Tho2"/>
</dbReference>
<dbReference type="InterPro" id="IPR021418">
    <property type="entry name" value="THO_THOC2_C"/>
</dbReference>
<dbReference type="InterPro" id="IPR021726">
    <property type="entry name" value="THO_THOC2_N"/>
</dbReference>
<evidence type="ECO:0000259" key="7">
    <source>
        <dbReference type="Pfam" id="PF11262"/>
    </source>
</evidence>
<name>A0AAV5RS81_MAUHU</name>
<evidence type="ECO:0000256" key="6">
    <source>
        <dbReference type="SAM" id="MobiDB-lite"/>
    </source>
</evidence>
<feature type="region of interest" description="Disordered" evidence="6">
    <location>
        <begin position="345"/>
        <end position="387"/>
    </location>
</feature>
<dbReference type="InterPro" id="IPR032302">
    <property type="entry name" value="THOC2_N"/>
</dbReference>
<feature type="domain" description="THO complex subunitTHOC2 C-terminal" evidence="7">
    <location>
        <begin position="931"/>
        <end position="1107"/>
    </location>
</feature>
<evidence type="ECO:0000259" key="9">
    <source>
        <dbReference type="Pfam" id="PF16134"/>
    </source>
</evidence>
<feature type="compositionally biased region" description="Basic and acidic residues" evidence="6">
    <location>
        <begin position="1647"/>
        <end position="1683"/>
    </location>
</feature>
<evidence type="ECO:0000256" key="4">
    <source>
        <dbReference type="ARBA" id="ARBA00023242"/>
    </source>
</evidence>
<dbReference type="Proteomes" id="UP001377567">
    <property type="component" value="Unassembled WGS sequence"/>
</dbReference>
<comment type="similarity">
    <text evidence="2">Belongs to the THOC2 family.</text>
</comment>
<dbReference type="GO" id="GO:0003729">
    <property type="term" value="F:mRNA binding"/>
    <property type="evidence" value="ECO:0007669"/>
    <property type="project" value="TreeGrafter"/>
</dbReference>
<evidence type="ECO:0000256" key="3">
    <source>
        <dbReference type="ARBA" id="ARBA00019596"/>
    </source>
</evidence>
<gene>
    <name evidence="10" type="ORF">DAKH74_007290</name>
</gene>
<feature type="compositionally biased region" description="Low complexity" evidence="6">
    <location>
        <begin position="1410"/>
        <end position="1445"/>
    </location>
</feature>
<feature type="domain" description="THO complex subunitTHOC2 N-terminal" evidence="8">
    <location>
        <begin position="649"/>
        <end position="723"/>
    </location>
</feature>